<dbReference type="PANTHER" id="PTHR10963:SF55">
    <property type="entry name" value="GLYCOSIDE HYDROLASE FAMILY 16 PROTEIN"/>
    <property type="match status" value="1"/>
</dbReference>
<proteinExistence type="inferred from homology"/>
<organism evidence="5 6">
    <name type="scientific">Paenibacillus herberti</name>
    <dbReference type="NCBI Taxonomy" id="1619309"/>
    <lineage>
        <taxon>Bacteria</taxon>
        <taxon>Bacillati</taxon>
        <taxon>Bacillota</taxon>
        <taxon>Bacilli</taxon>
        <taxon>Bacillales</taxon>
        <taxon>Paenibacillaceae</taxon>
        <taxon>Paenibacillus</taxon>
    </lineage>
</organism>
<dbReference type="InterPro" id="IPR013320">
    <property type="entry name" value="ConA-like_dom_sf"/>
</dbReference>
<feature type="chain" id="PRO_5012895436" description="GH16 domain-containing protein" evidence="2">
    <location>
        <begin position="35"/>
        <end position="703"/>
    </location>
</feature>
<feature type="domain" description="GH16" evidence="4">
    <location>
        <begin position="29"/>
        <end position="282"/>
    </location>
</feature>
<sequence>MNLSTQWKKTIRVTVPACLLTVTALVFHSTSASAAAPDGSYSLYFSDEFNDAAVNQNDWFFRDAPVIADGNGYNRKENVRESDGLLHIDFKSETVDGHAVRTGGGIITKKAFGYGYYEMRGKLFKETAGFHTSFWSMGLSNHLAANNVLGLDAEIAAGNLPYYNQATEIDGFEYDSPYNYMKSGTYTWLLNEWGGQYAEKHHSFNFTKDDWHVFAYDWAPTYIKYYLDGQLVFTIDTIATPQPYSQANFWLTGLPYQGLPDVTKLPGESQFDYFRYYSKSYPGTNQIANPGMELRPEETFRGYTDQDTPTWIETGDKTASFMTTPDAHSGKRSLKHASTSDYQVTTKQILHGLANGVYSLSAWVKSSGGQATAKMSVLDYGGTEQFVNVPAASDWTKITLDNVQVTNGQATVAFTSYANSTQWMLVDDVNFGEKMVYQAESLPVSTSAGDSQANYNDTAAGVSFNNLNSNSPGDYVQYTLNVSKPGTYAVYSNNRVAANKGMYQLSVNDANVGGVVDQYAAASGYTEGNVGVVTIGAAGSQTLRFTVTGKNALSSGHSLGFDSIRLVDCTTIYEAESLPATTSYGDGQSNLNDSSTGTSFNMLNANGIGDYVQYTLNVADPGTYTVYATSRIANNKGSYQLSVNGTNLGEVVDQYSAASGYSESNLGTVTMTGNQTFRFTVTGKNGASSDYDLAFDSIKLVKN</sequence>
<dbReference type="GO" id="GO:0030246">
    <property type="term" value="F:carbohydrate binding"/>
    <property type="evidence" value="ECO:0007669"/>
    <property type="project" value="InterPro"/>
</dbReference>
<dbReference type="Pfam" id="PF00722">
    <property type="entry name" value="Glyco_hydro_16"/>
    <property type="match status" value="1"/>
</dbReference>
<feature type="domain" description="CBM6" evidence="3">
    <location>
        <begin position="571"/>
        <end position="701"/>
    </location>
</feature>
<feature type="signal peptide" evidence="2">
    <location>
        <begin position="1"/>
        <end position="34"/>
    </location>
</feature>
<reference evidence="5 6" key="1">
    <citation type="submission" date="2017-07" db="EMBL/GenBank/DDBJ databases">
        <title>Paenibacillus herberti R33 genome sequencing and assembly.</title>
        <authorList>
            <person name="Su W."/>
        </authorList>
    </citation>
    <scope>NUCLEOTIDE SEQUENCE [LARGE SCALE GENOMIC DNA]</scope>
    <source>
        <strain evidence="5 6">R33</strain>
    </source>
</reference>
<dbReference type="InterPro" id="IPR008979">
    <property type="entry name" value="Galactose-bd-like_sf"/>
</dbReference>
<evidence type="ECO:0000313" key="5">
    <source>
        <dbReference type="EMBL" id="OXM16393.1"/>
    </source>
</evidence>
<evidence type="ECO:0000313" key="6">
    <source>
        <dbReference type="Proteomes" id="UP000215145"/>
    </source>
</evidence>
<dbReference type="InterPro" id="IPR005084">
    <property type="entry name" value="CBM6"/>
</dbReference>
<dbReference type="GO" id="GO:0005975">
    <property type="term" value="P:carbohydrate metabolic process"/>
    <property type="evidence" value="ECO:0007669"/>
    <property type="project" value="InterPro"/>
</dbReference>
<feature type="domain" description="CBM6" evidence="3">
    <location>
        <begin position="435"/>
        <end position="567"/>
    </location>
</feature>
<dbReference type="GO" id="GO:0004553">
    <property type="term" value="F:hydrolase activity, hydrolyzing O-glycosyl compounds"/>
    <property type="evidence" value="ECO:0007669"/>
    <property type="project" value="InterPro"/>
</dbReference>
<evidence type="ECO:0000259" key="4">
    <source>
        <dbReference type="PROSITE" id="PS51762"/>
    </source>
</evidence>
<dbReference type="SUPFAM" id="SSF49899">
    <property type="entry name" value="Concanavalin A-like lectins/glucanases"/>
    <property type="match status" value="1"/>
</dbReference>
<dbReference type="Gene3D" id="2.60.120.260">
    <property type="entry name" value="Galactose-binding domain-like"/>
    <property type="match status" value="3"/>
</dbReference>
<evidence type="ECO:0000259" key="3">
    <source>
        <dbReference type="PROSITE" id="PS51175"/>
    </source>
</evidence>
<dbReference type="Proteomes" id="UP000215145">
    <property type="component" value="Unassembled WGS sequence"/>
</dbReference>
<dbReference type="InterPro" id="IPR050546">
    <property type="entry name" value="Glycosyl_Hydrlase_16"/>
</dbReference>
<comment type="caution">
    <text evidence="5">The sequence shown here is derived from an EMBL/GenBank/DDBJ whole genome shotgun (WGS) entry which is preliminary data.</text>
</comment>
<evidence type="ECO:0000256" key="2">
    <source>
        <dbReference type="SAM" id="SignalP"/>
    </source>
</evidence>
<gene>
    <name evidence="5" type="ORF">CGZ75_06880</name>
</gene>
<keyword evidence="6" id="KW-1185">Reference proteome</keyword>
<dbReference type="SUPFAM" id="SSF49785">
    <property type="entry name" value="Galactose-binding domain-like"/>
    <property type="match status" value="2"/>
</dbReference>
<evidence type="ECO:0000256" key="1">
    <source>
        <dbReference type="ARBA" id="ARBA00006865"/>
    </source>
</evidence>
<protein>
    <recommendedName>
        <fullName evidence="7">GH16 domain-containing protein</fullName>
    </recommendedName>
</protein>
<keyword evidence="2" id="KW-0732">Signal</keyword>
<dbReference type="PROSITE" id="PS51762">
    <property type="entry name" value="GH16_2"/>
    <property type="match status" value="1"/>
</dbReference>
<accession>A0A229P2A2</accession>
<dbReference type="PROSITE" id="PS51175">
    <property type="entry name" value="CBM6"/>
    <property type="match status" value="2"/>
</dbReference>
<name>A0A229P2A2_9BACL</name>
<dbReference type="AlphaFoldDB" id="A0A229P2A2"/>
<dbReference type="PANTHER" id="PTHR10963">
    <property type="entry name" value="GLYCOSYL HYDROLASE-RELATED"/>
    <property type="match status" value="1"/>
</dbReference>
<dbReference type="RefSeq" id="WP_089523478.1">
    <property type="nucleotide sequence ID" value="NZ_NMUQ01000001.1"/>
</dbReference>
<dbReference type="InterPro" id="IPR000757">
    <property type="entry name" value="Beta-glucanase-like"/>
</dbReference>
<evidence type="ECO:0008006" key="7">
    <source>
        <dbReference type="Google" id="ProtNLM"/>
    </source>
</evidence>
<comment type="similarity">
    <text evidence="1">Belongs to the glycosyl hydrolase 16 family.</text>
</comment>
<dbReference type="OrthoDB" id="2500405at2"/>
<dbReference type="Gene3D" id="2.60.120.200">
    <property type="match status" value="1"/>
</dbReference>
<dbReference type="EMBL" id="NMUQ01000001">
    <property type="protein sequence ID" value="OXM16393.1"/>
    <property type="molecule type" value="Genomic_DNA"/>
</dbReference>